<protein>
    <recommendedName>
        <fullName evidence="4">SLA1 homology domain-containing protein</fullName>
    </recommendedName>
</protein>
<sequence length="275" mass="30528" precursor="true">MLTSILKCVPARSLWLCVICVLTTSTLASAQGLVWNLPDSGTGVKYTGDYRQVTYRPQSTQGDLSLEWRRTMEIRCLAREMADYQGENAACVWLEYEVVTGQQVDGNLESGPGGTRIYKVLVPESAINGLEFFQAKVPNAFVPVVKGFQKIGEGEVEEFKHPVLQIFPVLSQVFLNEKLTVAGTESVSVTAGQYDAQKLECQSAIEDPQSRTTNTSQVWVADDIPFGTVQWKVRIDREVKTAADTRDQFRKHSEISIDMQAAQLIENVTSKISTP</sequence>
<feature type="chain" id="PRO_5023067504" description="SLA1 homology domain-containing protein" evidence="1">
    <location>
        <begin position="31"/>
        <end position="275"/>
    </location>
</feature>
<evidence type="ECO:0008006" key="4">
    <source>
        <dbReference type="Google" id="ProtNLM"/>
    </source>
</evidence>
<keyword evidence="3" id="KW-1185">Reference proteome</keyword>
<proteinExistence type="predicted"/>
<accession>A0A5C5XBG2</accession>
<dbReference type="OrthoDB" id="210579at2"/>
<gene>
    <name evidence="2" type="ORF">Pan54_10700</name>
</gene>
<evidence type="ECO:0000313" key="2">
    <source>
        <dbReference type="EMBL" id="TWT60356.1"/>
    </source>
</evidence>
<dbReference type="Proteomes" id="UP000316095">
    <property type="component" value="Unassembled WGS sequence"/>
</dbReference>
<evidence type="ECO:0000256" key="1">
    <source>
        <dbReference type="SAM" id="SignalP"/>
    </source>
</evidence>
<dbReference type="EMBL" id="SJPG01000001">
    <property type="protein sequence ID" value="TWT60356.1"/>
    <property type="molecule type" value="Genomic_DNA"/>
</dbReference>
<organism evidence="2 3">
    <name type="scientific">Rubinisphaera italica</name>
    <dbReference type="NCBI Taxonomy" id="2527969"/>
    <lineage>
        <taxon>Bacteria</taxon>
        <taxon>Pseudomonadati</taxon>
        <taxon>Planctomycetota</taxon>
        <taxon>Planctomycetia</taxon>
        <taxon>Planctomycetales</taxon>
        <taxon>Planctomycetaceae</taxon>
        <taxon>Rubinisphaera</taxon>
    </lineage>
</organism>
<dbReference type="AlphaFoldDB" id="A0A5C5XBG2"/>
<comment type="caution">
    <text evidence="2">The sequence shown here is derived from an EMBL/GenBank/DDBJ whole genome shotgun (WGS) entry which is preliminary data.</text>
</comment>
<evidence type="ECO:0000313" key="3">
    <source>
        <dbReference type="Proteomes" id="UP000316095"/>
    </source>
</evidence>
<feature type="signal peptide" evidence="1">
    <location>
        <begin position="1"/>
        <end position="30"/>
    </location>
</feature>
<name>A0A5C5XBG2_9PLAN</name>
<reference evidence="2 3" key="1">
    <citation type="submission" date="2019-02" db="EMBL/GenBank/DDBJ databases">
        <title>Deep-cultivation of Planctomycetes and their phenomic and genomic characterization uncovers novel biology.</title>
        <authorList>
            <person name="Wiegand S."/>
            <person name="Jogler M."/>
            <person name="Boedeker C."/>
            <person name="Pinto D."/>
            <person name="Vollmers J."/>
            <person name="Rivas-Marin E."/>
            <person name="Kohn T."/>
            <person name="Peeters S.H."/>
            <person name="Heuer A."/>
            <person name="Rast P."/>
            <person name="Oberbeckmann S."/>
            <person name="Bunk B."/>
            <person name="Jeske O."/>
            <person name="Meyerdierks A."/>
            <person name="Storesund J.E."/>
            <person name="Kallscheuer N."/>
            <person name="Luecker S."/>
            <person name="Lage O.M."/>
            <person name="Pohl T."/>
            <person name="Merkel B.J."/>
            <person name="Hornburger P."/>
            <person name="Mueller R.-W."/>
            <person name="Bruemmer F."/>
            <person name="Labrenz M."/>
            <person name="Spormann A.M."/>
            <person name="Op Den Camp H."/>
            <person name="Overmann J."/>
            <person name="Amann R."/>
            <person name="Jetten M.S.M."/>
            <person name="Mascher T."/>
            <person name="Medema M.H."/>
            <person name="Devos D.P."/>
            <person name="Kaster A.-K."/>
            <person name="Ovreas L."/>
            <person name="Rohde M."/>
            <person name="Galperin M.Y."/>
            <person name="Jogler C."/>
        </authorList>
    </citation>
    <scope>NUCLEOTIDE SEQUENCE [LARGE SCALE GENOMIC DNA]</scope>
    <source>
        <strain evidence="2 3">Pan54</strain>
    </source>
</reference>
<keyword evidence="1" id="KW-0732">Signal</keyword>
<dbReference type="RefSeq" id="WP_146502492.1">
    <property type="nucleotide sequence ID" value="NZ_SJPG01000001.1"/>
</dbReference>